<evidence type="ECO:0000313" key="3">
    <source>
        <dbReference type="Proteomes" id="UP001629536"/>
    </source>
</evidence>
<reference evidence="2 3" key="1">
    <citation type="journal article" date="2024" name="Front. Microbiol.">
        <title>Pangenomic and biochemical analyses of Helcococcus ovis reveal widespread tetracycline resistance and a novel bacterial species, Helcococcus bovis.</title>
        <authorList>
            <person name="Cunha F."/>
            <person name="Zhai Y."/>
            <person name="Casaro S."/>
            <person name="Jones K.L."/>
            <person name="Hernandez M."/>
            <person name="Bisinotto R.S."/>
            <person name="Kariyawasam S."/>
            <person name="Brown M.B."/>
            <person name="Phillips A."/>
            <person name="Jeong K.C."/>
            <person name="Galvao K.N."/>
        </authorList>
    </citation>
    <scope>NUCLEOTIDE SEQUENCE [LARGE SCALE GENOMIC DNA]</scope>
    <source>
        <strain evidence="2 3">KG197</strain>
    </source>
</reference>
<dbReference type="Gene3D" id="2.60.40.10">
    <property type="entry name" value="Immunoglobulins"/>
    <property type="match status" value="1"/>
</dbReference>
<keyword evidence="3" id="KW-1185">Reference proteome</keyword>
<evidence type="ECO:0000313" key="2">
    <source>
        <dbReference type="EMBL" id="MFM1524944.1"/>
    </source>
</evidence>
<dbReference type="RefSeq" id="WP_408126581.1">
    <property type="nucleotide sequence ID" value="NZ_JBFNFH010000008.1"/>
</dbReference>
<dbReference type="InterPro" id="IPR013783">
    <property type="entry name" value="Ig-like_fold"/>
</dbReference>
<evidence type="ECO:0000259" key="1">
    <source>
        <dbReference type="Pfam" id="PF17802"/>
    </source>
</evidence>
<comment type="caution">
    <text evidence="2">The sequence shown here is derived from an EMBL/GenBank/DDBJ whole genome shotgun (WGS) entry which is preliminary data.</text>
</comment>
<gene>
    <name evidence="2" type="ORF">ABGF40_04585</name>
</gene>
<name>A0ABW9F6Q1_9FIRM</name>
<feature type="domain" description="SpaA-like prealbumin fold" evidence="1">
    <location>
        <begin position="63"/>
        <end position="142"/>
    </location>
</feature>
<organism evidence="2 3">
    <name type="scientific">Helcococcus bovis</name>
    <dbReference type="NCBI Taxonomy" id="3153252"/>
    <lineage>
        <taxon>Bacteria</taxon>
        <taxon>Bacillati</taxon>
        <taxon>Bacillota</taxon>
        <taxon>Tissierellia</taxon>
        <taxon>Tissierellales</taxon>
        <taxon>Peptoniphilaceae</taxon>
        <taxon>Helcococcus</taxon>
    </lineage>
</organism>
<dbReference type="Pfam" id="PF17802">
    <property type="entry name" value="SpaA"/>
    <property type="match status" value="1"/>
</dbReference>
<dbReference type="NCBIfam" id="TIGR01167">
    <property type="entry name" value="LPXTG_anchor"/>
    <property type="match status" value="1"/>
</dbReference>
<protein>
    <submittedName>
        <fullName evidence="2">SpaA isopeptide-forming pilin-related protein</fullName>
    </submittedName>
</protein>
<dbReference type="EMBL" id="JBFNFH010000008">
    <property type="protein sequence ID" value="MFM1524944.1"/>
    <property type="molecule type" value="Genomic_DNA"/>
</dbReference>
<dbReference type="InterPro" id="IPR041033">
    <property type="entry name" value="SpaA_PFL_dom_1"/>
</dbReference>
<dbReference type="Proteomes" id="UP001629536">
    <property type="component" value="Unassembled WGS sequence"/>
</dbReference>
<proteinExistence type="predicted"/>
<accession>A0ABW9F6Q1</accession>
<sequence>MTLGKYKFVKTLENNSIYTKAKDISFSILSSGKLEMDKDNYSRSKYDQDSKTITMVNEYLEHDVKFSKQDIAGKELEGATIELWRDGEKIDSWTSGKTAKELSLRAGTYTMIETLAPKGYKVSTSITFTVTEDMKIADVKVQGQNKVDAEGKVVVMVDEAIEETKGETRIETKQETKNENNENPETGDAGVASFVGILLISGLALFASRKKEEVK</sequence>